<sequence>MCYSLITVGKKKRLADEESVLDRPLLKCVTFPWWEHENRFSTIARSPCPASNHGSRCCRSPLPLTSQRPRAAPHSKEGPPQFLFIPTELACSSKGAIQQTHRDESLAVHLTQRRGGRTKPQQKVSKFKGKGRKEISQIHSNLCCPKAQTYATDTPDRANMDLISNIPRPPLRSDLITAWSGDFNQRIPSPSVPPRHWGTEFTALGCWQTAPVQTSESLSCVTLALCSGGPLKSFLSHERTHMFASPAGRK</sequence>
<evidence type="ECO:0000313" key="2">
    <source>
        <dbReference type="EMBL" id="KAK2870935.1"/>
    </source>
</evidence>
<dbReference type="AlphaFoldDB" id="A0AA88TA71"/>
<evidence type="ECO:0000313" key="3">
    <source>
        <dbReference type="Proteomes" id="UP001187343"/>
    </source>
</evidence>
<evidence type="ECO:0000256" key="1">
    <source>
        <dbReference type="SAM" id="MobiDB-lite"/>
    </source>
</evidence>
<keyword evidence="3" id="KW-1185">Reference proteome</keyword>
<reference evidence="2" key="1">
    <citation type="submission" date="2023-08" db="EMBL/GenBank/DDBJ databases">
        <title>Chromosome-level Genome Assembly of mud carp (Cirrhinus molitorella).</title>
        <authorList>
            <person name="Liu H."/>
        </authorList>
    </citation>
    <scope>NUCLEOTIDE SEQUENCE</scope>
    <source>
        <strain evidence="2">Prfri</strain>
        <tissue evidence="2">Muscle</tissue>
    </source>
</reference>
<protein>
    <submittedName>
        <fullName evidence="2">Uncharacterized protein</fullName>
    </submittedName>
</protein>
<accession>A0AA88TA71</accession>
<proteinExistence type="predicted"/>
<dbReference type="EMBL" id="JAUYZG010000023">
    <property type="protein sequence ID" value="KAK2870935.1"/>
    <property type="molecule type" value="Genomic_DNA"/>
</dbReference>
<feature type="region of interest" description="Disordered" evidence="1">
    <location>
        <begin position="111"/>
        <end position="131"/>
    </location>
</feature>
<organism evidence="2 3">
    <name type="scientific">Cirrhinus molitorella</name>
    <name type="common">mud carp</name>
    <dbReference type="NCBI Taxonomy" id="172907"/>
    <lineage>
        <taxon>Eukaryota</taxon>
        <taxon>Metazoa</taxon>
        <taxon>Chordata</taxon>
        <taxon>Craniata</taxon>
        <taxon>Vertebrata</taxon>
        <taxon>Euteleostomi</taxon>
        <taxon>Actinopterygii</taxon>
        <taxon>Neopterygii</taxon>
        <taxon>Teleostei</taxon>
        <taxon>Ostariophysi</taxon>
        <taxon>Cypriniformes</taxon>
        <taxon>Cyprinidae</taxon>
        <taxon>Labeoninae</taxon>
        <taxon>Labeonini</taxon>
        <taxon>Cirrhinus</taxon>
    </lineage>
</organism>
<dbReference type="Proteomes" id="UP001187343">
    <property type="component" value="Unassembled WGS sequence"/>
</dbReference>
<gene>
    <name evidence="2" type="ORF">Q8A67_023462</name>
</gene>
<feature type="region of interest" description="Disordered" evidence="1">
    <location>
        <begin position="49"/>
        <end position="78"/>
    </location>
</feature>
<name>A0AA88TA71_9TELE</name>
<comment type="caution">
    <text evidence="2">The sequence shown here is derived from an EMBL/GenBank/DDBJ whole genome shotgun (WGS) entry which is preliminary data.</text>
</comment>